<dbReference type="GO" id="GO:0030955">
    <property type="term" value="F:potassium ion binding"/>
    <property type="evidence" value="ECO:0007669"/>
    <property type="project" value="InterPro"/>
</dbReference>
<dbReference type="InterPro" id="IPR001697">
    <property type="entry name" value="Pyr_Knase"/>
</dbReference>
<evidence type="ECO:0000256" key="14">
    <source>
        <dbReference type="ARBA" id="ARBA00048152"/>
    </source>
</evidence>
<comment type="similarity">
    <text evidence="4 15">Belongs to the pyruvate kinase family.</text>
</comment>
<dbReference type="InterPro" id="IPR015806">
    <property type="entry name" value="Pyrv_Knase_insert_dom_sf"/>
</dbReference>
<dbReference type="InterPro" id="IPR011037">
    <property type="entry name" value="Pyrv_Knase-like_insert_dom_sf"/>
</dbReference>
<evidence type="ECO:0000313" key="19">
    <source>
        <dbReference type="EMBL" id="CAA7399434.1"/>
    </source>
</evidence>
<comment type="cofactor">
    <cofactor evidence="2">
        <name>K(+)</name>
        <dbReference type="ChEBI" id="CHEBI:29103"/>
    </cofactor>
</comment>
<organism evidence="19 20">
    <name type="scientific">Spirodela intermedia</name>
    <name type="common">Intermediate duckweed</name>
    <dbReference type="NCBI Taxonomy" id="51605"/>
    <lineage>
        <taxon>Eukaryota</taxon>
        <taxon>Viridiplantae</taxon>
        <taxon>Streptophyta</taxon>
        <taxon>Embryophyta</taxon>
        <taxon>Tracheophyta</taxon>
        <taxon>Spermatophyta</taxon>
        <taxon>Magnoliopsida</taxon>
        <taxon>Liliopsida</taxon>
        <taxon>Araceae</taxon>
        <taxon>Lemnoideae</taxon>
        <taxon>Spirodela</taxon>
    </lineage>
</organism>
<dbReference type="GO" id="GO:0004743">
    <property type="term" value="F:pyruvate kinase activity"/>
    <property type="evidence" value="ECO:0007669"/>
    <property type="project" value="UniProtKB-EC"/>
</dbReference>
<comment type="cofactor">
    <cofactor evidence="1">
        <name>Mg(2+)</name>
        <dbReference type="ChEBI" id="CHEBI:18420"/>
    </cofactor>
</comment>
<evidence type="ECO:0000256" key="7">
    <source>
        <dbReference type="ARBA" id="ARBA00022723"/>
    </source>
</evidence>
<evidence type="ECO:0000256" key="3">
    <source>
        <dbReference type="ARBA" id="ARBA00004997"/>
    </source>
</evidence>
<dbReference type="InterPro" id="IPR015795">
    <property type="entry name" value="Pyrv_Knase_C"/>
</dbReference>
<reference evidence="19" key="1">
    <citation type="submission" date="2020-02" db="EMBL/GenBank/DDBJ databases">
        <authorList>
            <person name="Scholz U."/>
            <person name="Mascher M."/>
            <person name="Fiebig A."/>
        </authorList>
    </citation>
    <scope>NUCLEOTIDE SEQUENCE</scope>
</reference>
<dbReference type="Proteomes" id="UP000663760">
    <property type="component" value="Chromosome 7"/>
</dbReference>
<evidence type="ECO:0000256" key="13">
    <source>
        <dbReference type="ARBA" id="ARBA00023317"/>
    </source>
</evidence>
<evidence type="ECO:0000256" key="10">
    <source>
        <dbReference type="ARBA" id="ARBA00022840"/>
    </source>
</evidence>
<evidence type="ECO:0000256" key="2">
    <source>
        <dbReference type="ARBA" id="ARBA00001958"/>
    </source>
</evidence>
<dbReference type="Gene3D" id="3.40.1380.20">
    <property type="entry name" value="Pyruvate kinase, C-terminal domain"/>
    <property type="match status" value="1"/>
</dbReference>
<comment type="catalytic activity">
    <reaction evidence="14 15">
        <text>pyruvate + ATP = phosphoenolpyruvate + ADP + H(+)</text>
        <dbReference type="Rhea" id="RHEA:18157"/>
        <dbReference type="ChEBI" id="CHEBI:15361"/>
        <dbReference type="ChEBI" id="CHEBI:15378"/>
        <dbReference type="ChEBI" id="CHEBI:30616"/>
        <dbReference type="ChEBI" id="CHEBI:58702"/>
        <dbReference type="ChEBI" id="CHEBI:456216"/>
        <dbReference type="EC" id="2.7.1.40"/>
    </reaction>
</comment>
<proteinExistence type="inferred from homology"/>
<dbReference type="PRINTS" id="PR01050">
    <property type="entry name" value="PYRUVTKNASE"/>
</dbReference>
<dbReference type="InterPro" id="IPR015793">
    <property type="entry name" value="Pyrv_Knase_brl"/>
</dbReference>
<dbReference type="SUPFAM" id="SSF52935">
    <property type="entry name" value="PK C-terminal domain-like"/>
    <property type="match status" value="1"/>
</dbReference>
<keyword evidence="6 15" id="KW-0808">Transferase</keyword>
<evidence type="ECO:0000259" key="17">
    <source>
        <dbReference type="Pfam" id="PF00224"/>
    </source>
</evidence>
<evidence type="ECO:0000256" key="1">
    <source>
        <dbReference type="ARBA" id="ARBA00001946"/>
    </source>
</evidence>
<dbReference type="InterPro" id="IPR036918">
    <property type="entry name" value="Pyrv_Knase_C_sf"/>
</dbReference>
<dbReference type="InterPro" id="IPR040442">
    <property type="entry name" value="Pyrv_kinase-like_dom_sf"/>
</dbReference>
<gene>
    <name evidence="19" type="ORF">SI8410_07010104</name>
</gene>
<dbReference type="PANTHER" id="PTHR11817">
    <property type="entry name" value="PYRUVATE KINASE"/>
    <property type="match status" value="1"/>
</dbReference>
<dbReference type="Gene3D" id="2.40.33.10">
    <property type="entry name" value="PK beta-barrel domain-like"/>
    <property type="match status" value="1"/>
</dbReference>
<protein>
    <recommendedName>
        <fullName evidence="5 15">Pyruvate kinase</fullName>
        <ecNumber evidence="5 15">2.7.1.40</ecNumber>
    </recommendedName>
</protein>
<evidence type="ECO:0000256" key="5">
    <source>
        <dbReference type="ARBA" id="ARBA00012142"/>
    </source>
</evidence>
<accession>A0A7I8KQT1</accession>
<keyword evidence="10" id="KW-0067">ATP-binding</keyword>
<dbReference type="NCBIfam" id="TIGR01064">
    <property type="entry name" value="pyruv_kin"/>
    <property type="match status" value="1"/>
</dbReference>
<dbReference type="Pfam" id="PF02887">
    <property type="entry name" value="PK_C"/>
    <property type="match status" value="1"/>
</dbReference>
<feature type="domain" description="Pyruvate kinase barrel" evidence="17">
    <location>
        <begin position="92"/>
        <end position="420"/>
    </location>
</feature>
<dbReference type="SUPFAM" id="SSF51621">
    <property type="entry name" value="Phosphoenolpyruvate/pyruvate domain"/>
    <property type="match status" value="1"/>
</dbReference>
<dbReference type="Pfam" id="PF00224">
    <property type="entry name" value="PK"/>
    <property type="match status" value="1"/>
</dbReference>
<evidence type="ECO:0000259" key="18">
    <source>
        <dbReference type="Pfam" id="PF02887"/>
    </source>
</evidence>
<dbReference type="AlphaFoldDB" id="A0A7I8KQT1"/>
<dbReference type="SUPFAM" id="SSF50800">
    <property type="entry name" value="PK beta-barrel domain-like"/>
    <property type="match status" value="1"/>
</dbReference>
<dbReference type="GO" id="GO:0009570">
    <property type="term" value="C:chloroplast stroma"/>
    <property type="evidence" value="ECO:0007669"/>
    <property type="project" value="UniProtKB-ARBA"/>
</dbReference>
<dbReference type="EC" id="2.7.1.40" evidence="5 15"/>
<keyword evidence="12 15" id="KW-0324">Glycolysis</keyword>
<dbReference type="EMBL" id="LR746270">
    <property type="protein sequence ID" value="CAA7399434.1"/>
    <property type="molecule type" value="Genomic_DNA"/>
</dbReference>
<dbReference type="FunFam" id="3.20.20.60:FF:000025">
    <property type="entry name" value="Pyruvate kinase"/>
    <property type="match status" value="1"/>
</dbReference>
<dbReference type="GO" id="GO:0016301">
    <property type="term" value="F:kinase activity"/>
    <property type="evidence" value="ECO:0007669"/>
    <property type="project" value="UniProtKB-KW"/>
</dbReference>
<dbReference type="GO" id="GO:0005524">
    <property type="term" value="F:ATP binding"/>
    <property type="evidence" value="ECO:0007669"/>
    <property type="project" value="UniProtKB-KW"/>
</dbReference>
<dbReference type="InterPro" id="IPR018209">
    <property type="entry name" value="Pyrv_Knase_AS"/>
</dbReference>
<keyword evidence="8" id="KW-0547">Nucleotide-binding</keyword>
<evidence type="ECO:0000256" key="16">
    <source>
        <dbReference type="SAM" id="MobiDB-lite"/>
    </source>
</evidence>
<keyword evidence="20" id="KW-1185">Reference proteome</keyword>
<dbReference type="UniPathway" id="UPA00109">
    <property type="reaction ID" value="UER00188"/>
</dbReference>
<name>A0A7I8KQT1_SPIIN</name>
<evidence type="ECO:0000313" key="20">
    <source>
        <dbReference type="Proteomes" id="UP000663760"/>
    </source>
</evidence>
<dbReference type="OrthoDB" id="108365at2759"/>
<keyword evidence="9 15" id="KW-0418">Kinase</keyword>
<sequence length="579" mass="62836">MAALTGCHFPRRQISPGNSNGRSLTTVVRPGVGHGRSVVSVRRRPVRSSLQLDVEKSTVPLAPSDRSPSEERFGFDAASEAELKGKGLTGLRRTKLVCTIGPACCSPEQLERLAAGGMNVARLNMCHNSREWHRSVIRAVKKLNREKRFCVSVMIDTEGSQVHMVDHGAASSIKAEEGSMWLFTTQNFEGTRPFTVKANHEGFSEGIMVGDELVVEGGMASFEVVERIEDDLRCRCTDSGLLLPHAKLSFWRAGKLVDRSVGLPTLSSKDWVDIDFGISEGVDFIAVSYAKNSEDIKALKTHLSTRSAESIRVLAKIERLESLENLEEIVEASDGIMVARGDLGVQIPLDQIPAIQKQVTSICRQLNKPVIIASQLLESMIEYPTPTRAEVADVSEAVRQQADALMLSGESAVGLYAEKALSVLSTASLCIEAWAREDGLRNLPPLPRLTSYLSDSIAEEICNSAVEMGNNLGVAAIFVFTKHGHMAALLSRNRPGPPIFAFTDDANTGMGLNLHWGVTPIVGNLFEDMERNVKESIRFMAAIAAVKLGDVVLVVSDLSSVSPATSAFTQSIQVRTVGQ</sequence>
<keyword evidence="11 15" id="KW-0460">Magnesium</keyword>
<keyword evidence="7" id="KW-0479">Metal-binding</keyword>
<evidence type="ECO:0000256" key="6">
    <source>
        <dbReference type="ARBA" id="ARBA00022679"/>
    </source>
</evidence>
<dbReference type="Gene3D" id="3.20.20.60">
    <property type="entry name" value="Phosphoenolpyruvate-binding domains"/>
    <property type="match status" value="1"/>
</dbReference>
<evidence type="ECO:0000256" key="4">
    <source>
        <dbReference type="ARBA" id="ARBA00008663"/>
    </source>
</evidence>
<dbReference type="InterPro" id="IPR015813">
    <property type="entry name" value="Pyrv/PenolPyrv_kinase-like_dom"/>
</dbReference>
<dbReference type="GO" id="GO:0000287">
    <property type="term" value="F:magnesium ion binding"/>
    <property type="evidence" value="ECO:0007669"/>
    <property type="project" value="InterPro"/>
</dbReference>
<feature type="region of interest" description="Disordered" evidence="16">
    <location>
        <begin position="1"/>
        <end position="23"/>
    </location>
</feature>
<evidence type="ECO:0000256" key="8">
    <source>
        <dbReference type="ARBA" id="ARBA00022741"/>
    </source>
</evidence>
<evidence type="ECO:0000256" key="9">
    <source>
        <dbReference type="ARBA" id="ARBA00022777"/>
    </source>
</evidence>
<evidence type="ECO:0000256" key="12">
    <source>
        <dbReference type="ARBA" id="ARBA00023152"/>
    </source>
</evidence>
<dbReference type="PROSITE" id="PS00110">
    <property type="entry name" value="PYRUVATE_KINASE"/>
    <property type="match status" value="1"/>
</dbReference>
<evidence type="ECO:0000256" key="11">
    <source>
        <dbReference type="ARBA" id="ARBA00022842"/>
    </source>
</evidence>
<feature type="domain" description="Pyruvate kinase C-terminal" evidence="18">
    <location>
        <begin position="459"/>
        <end position="559"/>
    </location>
</feature>
<evidence type="ECO:0000256" key="15">
    <source>
        <dbReference type="RuleBase" id="RU000504"/>
    </source>
</evidence>
<keyword evidence="13" id="KW-0670">Pyruvate</keyword>
<comment type="pathway">
    <text evidence="3 15">Carbohydrate degradation; glycolysis; pyruvate from D-glyceraldehyde 3-phosphate: step 5/5.</text>
</comment>